<dbReference type="AlphaFoldDB" id="A0A3R7QPI2"/>
<protein>
    <recommendedName>
        <fullName evidence="10">UNC93-like protein</fullName>
    </recommendedName>
</protein>
<comment type="caution">
    <text evidence="8">The sequence shown here is derived from an EMBL/GenBank/DDBJ whole genome shotgun (WGS) entry which is preliminary data.</text>
</comment>
<evidence type="ECO:0000256" key="4">
    <source>
        <dbReference type="ARBA" id="ARBA00022989"/>
    </source>
</evidence>
<feature type="transmembrane region" description="Helical" evidence="7">
    <location>
        <begin position="205"/>
        <end position="223"/>
    </location>
</feature>
<sequence>MIRRLHEKYTMAACMLCYSTYMAAQFYPEIYTLVPTAVVVGLGAAPMWSAKCTYLTKSGKRLAELEGVGSEVVITRFFGIFFMFFQSTQVWGNVISSTVLSVGVEKIDKTAEELLTCGYNFCLDQKNEESPGNATNSTSSRQDGPPPWQIYTMASIYLGCSLFAAAITVFFVDPLSRFVKETPNSQEKSGLVLVAATFNQLRHPYQLLIVPLTIWSGVEQAFLGADYTAAYVSCGLGVHMVGYIIICYGVCDAICSVGFSPIVRKYGRVPVFSLGFLINLGLNITLTYWTPKPDDLVMFFVISGLWGVADAVWQTQINTLYGVIFPGQSEAAFSNYRLWEATGFIIAYACSTVLCVSSKVVVLNVFLLLGIAGYYVIEILEKRGGLEKDKEGKHDLSAAWAKYGMTKAKRYLRTA</sequence>
<gene>
    <name evidence="8" type="ORF">C7M84_007626</name>
</gene>
<keyword evidence="6" id="KW-0325">Glycoprotein</keyword>
<name>A0A3R7QPI2_PENVA</name>
<dbReference type="Proteomes" id="UP000283509">
    <property type="component" value="Unassembled WGS sequence"/>
</dbReference>
<dbReference type="GO" id="GO:0015459">
    <property type="term" value="F:potassium channel regulator activity"/>
    <property type="evidence" value="ECO:0007669"/>
    <property type="project" value="TreeGrafter"/>
</dbReference>
<organism evidence="8 9">
    <name type="scientific">Penaeus vannamei</name>
    <name type="common">Whiteleg shrimp</name>
    <name type="synonym">Litopenaeus vannamei</name>
    <dbReference type="NCBI Taxonomy" id="6689"/>
    <lineage>
        <taxon>Eukaryota</taxon>
        <taxon>Metazoa</taxon>
        <taxon>Ecdysozoa</taxon>
        <taxon>Arthropoda</taxon>
        <taxon>Crustacea</taxon>
        <taxon>Multicrustacea</taxon>
        <taxon>Malacostraca</taxon>
        <taxon>Eumalacostraca</taxon>
        <taxon>Eucarida</taxon>
        <taxon>Decapoda</taxon>
        <taxon>Dendrobranchiata</taxon>
        <taxon>Penaeoidea</taxon>
        <taxon>Penaeidae</taxon>
        <taxon>Penaeus</taxon>
    </lineage>
</organism>
<keyword evidence="4 7" id="KW-1133">Transmembrane helix</keyword>
<dbReference type="PANTHER" id="PTHR19444:SF13">
    <property type="entry name" value="PROTEIN UNC-93 HOMOLOG A"/>
    <property type="match status" value="1"/>
</dbReference>
<comment type="similarity">
    <text evidence="2">Belongs to the unc-93 family.</text>
</comment>
<feature type="transmembrane region" description="Helical" evidence="7">
    <location>
        <begin position="148"/>
        <end position="172"/>
    </location>
</feature>
<dbReference type="InterPro" id="IPR010291">
    <property type="entry name" value="Ion_channel_UNC-93"/>
</dbReference>
<feature type="transmembrane region" description="Helical" evidence="7">
    <location>
        <begin position="271"/>
        <end position="290"/>
    </location>
</feature>
<feature type="transmembrane region" description="Helical" evidence="7">
    <location>
        <begin position="229"/>
        <end position="251"/>
    </location>
</feature>
<evidence type="ECO:0000256" key="2">
    <source>
        <dbReference type="ARBA" id="ARBA00009172"/>
    </source>
</evidence>
<dbReference type="InterPro" id="IPR036259">
    <property type="entry name" value="MFS_trans_sf"/>
</dbReference>
<evidence type="ECO:0000313" key="8">
    <source>
        <dbReference type="EMBL" id="ROT73901.1"/>
    </source>
</evidence>
<dbReference type="OrthoDB" id="78663at2759"/>
<dbReference type="GO" id="GO:0055120">
    <property type="term" value="C:striated muscle dense body"/>
    <property type="evidence" value="ECO:0007669"/>
    <property type="project" value="TreeGrafter"/>
</dbReference>
<proteinExistence type="inferred from homology"/>
<dbReference type="InterPro" id="IPR051951">
    <property type="entry name" value="UNC-93_regulatory"/>
</dbReference>
<reference evidence="8 9" key="1">
    <citation type="submission" date="2018-04" db="EMBL/GenBank/DDBJ databases">
        <authorList>
            <person name="Zhang X."/>
            <person name="Yuan J."/>
            <person name="Li F."/>
            <person name="Xiang J."/>
        </authorList>
    </citation>
    <scope>NUCLEOTIDE SEQUENCE [LARGE SCALE GENOMIC DNA]</scope>
    <source>
        <tissue evidence="8">Muscle</tissue>
    </source>
</reference>
<dbReference type="EMBL" id="QCYY01001971">
    <property type="protein sequence ID" value="ROT73901.1"/>
    <property type="molecule type" value="Genomic_DNA"/>
</dbReference>
<evidence type="ECO:0000256" key="3">
    <source>
        <dbReference type="ARBA" id="ARBA00022692"/>
    </source>
</evidence>
<keyword evidence="9" id="KW-1185">Reference proteome</keyword>
<evidence type="ECO:0000256" key="7">
    <source>
        <dbReference type="SAM" id="Phobius"/>
    </source>
</evidence>
<evidence type="ECO:0000256" key="5">
    <source>
        <dbReference type="ARBA" id="ARBA00023136"/>
    </source>
</evidence>
<dbReference type="GO" id="GO:0043266">
    <property type="term" value="P:regulation of potassium ion transport"/>
    <property type="evidence" value="ECO:0007669"/>
    <property type="project" value="TreeGrafter"/>
</dbReference>
<dbReference type="GO" id="GO:0005886">
    <property type="term" value="C:plasma membrane"/>
    <property type="evidence" value="ECO:0007669"/>
    <property type="project" value="TreeGrafter"/>
</dbReference>
<evidence type="ECO:0008006" key="10">
    <source>
        <dbReference type="Google" id="ProtNLM"/>
    </source>
</evidence>
<reference evidence="8 9" key="2">
    <citation type="submission" date="2019-01" db="EMBL/GenBank/DDBJ databases">
        <title>The decoding of complex shrimp genome reveals the adaptation for benthos swimmer, frequently molting mechanism and breeding impact on genome.</title>
        <authorList>
            <person name="Sun Y."/>
            <person name="Gao Y."/>
            <person name="Yu Y."/>
        </authorList>
    </citation>
    <scope>NUCLEOTIDE SEQUENCE [LARGE SCALE GENOMIC DNA]</scope>
    <source>
        <tissue evidence="8">Muscle</tissue>
    </source>
</reference>
<dbReference type="PANTHER" id="PTHR19444">
    <property type="entry name" value="UNC-93 RELATED"/>
    <property type="match status" value="1"/>
</dbReference>
<dbReference type="Pfam" id="PF05978">
    <property type="entry name" value="UNC-93"/>
    <property type="match status" value="1"/>
</dbReference>
<evidence type="ECO:0000256" key="6">
    <source>
        <dbReference type="ARBA" id="ARBA00023180"/>
    </source>
</evidence>
<dbReference type="Gene3D" id="1.20.1250.20">
    <property type="entry name" value="MFS general substrate transporter like domains"/>
    <property type="match status" value="1"/>
</dbReference>
<keyword evidence="3 7" id="KW-0812">Transmembrane</keyword>
<comment type="subcellular location">
    <subcellularLocation>
        <location evidence="1">Membrane</location>
        <topology evidence="1">Multi-pass membrane protein</topology>
    </subcellularLocation>
</comment>
<dbReference type="SUPFAM" id="SSF103473">
    <property type="entry name" value="MFS general substrate transporter"/>
    <property type="match status" value="1"/>
</dbReference>
<dbReference type="FunFam" id="1.20.1250.20:FF:000290">
    <property type="entry name" value="Unc-93 homolog A"/>
    <property type="match status" value="1"/>
</dbReference>
<evidence type="ECO:0000256" key="1">
    <source>
        <dbReference type="ARBA" id="ARBA00004141"/>
    </source>
</evidence>
<dbReference type="GO" id="GO:0006937">
    <property type="term" value="P:regulation of muscle contraction"/>
    <property type="evidence" value="ECO:0007669"/>
    <property type="project" value="TreeGrafter"/>
</dbReference>
<feature type="transmembrane region" description="Helical" evidence="7">
    <location>
        <begin position="33"/>
        <end position="50"/>
    </location>
</feature>
<evidence type="ECO:0000313" key="9">
    <source>
        <dbReference type="Proteomes" id="UP000283509"/>
    </source>
</evidence>
<keyword evidence="5 7" id="KW-0472">Membrane</keyword>
<accession>A0A3R7QPI2</accession>